<gene>
    <name evidence="2" type="ORF">AK812_SmicGene2820</name>
</gene>
<reference evidence="2 3" key="1">
    <citation type="submission" date="2016-02" db="EMBL/GenBank/DDBJ databases">
        <title>Genome analysis of coral dinoflagellate symbionts highlights evolutionary adaptations to a symbiotic lifestyle.</title>
        <authorList>
            <person name="Aranda M."/>
            <person name="Li Y."/>
            <person name="Liew Y.J."/>
            <person name="Baumgarten S."/>
            <person name="Simakov O."/>
            <person name="Wilson M."/>
            <person name="Piel J."/>
            <person name="Ashoor H."/>
            <person name="Bougouffa S."/>
            <person name="Bajic V.B."/>
            <person name="Ryu T."/>
            <person name="Ravasi T."/>
            <person name="Bayer T."/>
            <person name="Micklem G."/>
            <person name="Kim H."/>
            <person name="Bhak J."/>
            <person name="Lajeunesse T.C."/>
            <person name="Voolstra C.R."/>
        </authorList>
    </citation>
    <scope>NUCLEOTIDE SEQUENCE [LARGE SCALE GENOMIC DNA]</scope>
    <source>
        <strain evidence="2 3">CCMP2467</strain>
    </source>
</reference>
<keyword evidence="1" id="KW-0812">Transmembrane</keyword>
<organism evidence="2 3">
    <name type="scientific">Symbiodinium microadriaticum</name>
    <name type="common">Dinoflagellate</name>
    <name type="synonym">Zooxanthella microadriatica</name>
    <dbReference type="NCBI Taxonomy" id="2951"/>
    <lineage>
        <taxon>Eukaryota</taxon>
        <taxon>Sar</taxon>
        <taxon>Alveolata</taxon>
        <taxon>Dinophyceae</taxon>
        <taxon>Suessiales</taxon>
        <taxon>Symbiodiniaceae</taxon>
        <taxon>Symbiodinium</taxon>
    </lineage>
</organism>
<protein>
    <submittedName>
        <fullName evidence="2">Uncharacterized protein</fullName>
    </submittedName>
</protein>
<proteinExistence type="predicted"/>
<sequence>MVHPFPSPLVVRCGSGFGCAVSPSAPLWCGVVHGLGRPGCFEIVIIIVVIIVILIVIVIFIIINIISTIIIMFLFWVNCHKKRAWQVKFVIKFVPLAT</sequence>
<feature type="transmembrane region" description="Helical" evidence="1">
    <location>
        <begin position="43"/>
        <end position="76"/>
    </location>
</feature>
<evidence type="ECO:0000313" key="3">
    <source>
        <dbReference type="Proteomes" id="UP000186817"/>
    </source>
</evidence>
<name>A0A1Q9F0J0_SYMMI</name>
<keyword evidence="1" id="KW-0472">Membrane</keyword>
<accession>A0A1Q9F0J0</accession>
<keyword evidence="3" id="KW-1185">Reference proteome</keyword>
<dbReference type="EMBL" id="LSRX01000031">
    <property type="protein sequence ID" value="OLQ13185.1"/>
    <property type="molecule type" value="Genomic_DNA"/>
</dbReference>
<keyword evidence="1" id="KW-1133">Transmembrane helix</keyword>
<evidence type="ECO:0000313" key="2">
    <source>
        <dbReference type="EMBL" id="OLQ13185.1"/>
    </source>
</evidence>
<comment type="caution">
    <text evidence="2">The sequence shown here is derived from an EMBL/GenBank/DDBJ whole genome shotgun (WGS) entry which is preliminary data.</text>
</comment>
<dbReference type="Proteomes" id="UP000186817">
    <property type="component" value="Unassembled WGS sequence"/>
</dbReference>
<dbReference type="AlphaFoldDB" id="A0A1Q9F0J0"/>
<evidence type="ECO:0000256" key="1">
    <source>
        <dbReference type="SAM" id="Phobius"/>
    </source>
</evidence>